<dbReference type="GO" id="GO:0005759">
    <property type="term" value="C:mitochondrial matrix"/>
    <property type="evidence" value="ECO:0000318"/>
    <property type="project" value="GO_Central"/>
</dbReference>
<keyword evidence="4" id="KW-0143">Chaperone</keyword>
<dbReference type="Bgee" id="ENSLOCG00000008270">
    <property type="expression patterns" value="Expressed in ovary and 13 other cell types or tissues"/>
</dbReference>
<dbReference type="FunCoup" id="W5MNS8">
    <property type="interactions" value="183"/>
</dbReference>
<dbReference type="GO" id="GO:0034551">
    <property type="term" value="P:mitochondrial respiratory chain complex III assembly"/>
    <property type="evidence" value="ECO:0000318"/>
    <property type="project" value="GO_Central"/>
</dbReference>
<protein>
    <recommendedName>
        <fullName evidence="7">Complex III assembly factor LYRM7</fullName>
    </recommendedName>
    <alternativeName>
        <fullName evidence="8">LYR motif-containing protein 7</fullName>
    </alternativeName>
</protein>
<reference evidence="10" key="3">
    <citation type="submission" date="2025-09" db="UniProtKB">
        <authorList>
            <consortium name="Ensembl"/>
        </authorList>
    </citation>
    <scope>IDENTIFICATION</scope>
</reference>
<dbReference type="GO" id="GO:0044183">
    <property type="term" value="F:protein folding chaperone"/>
    <property type="evidence" value="ECO:0000318"/>
    <property type="project" value="GO_Central"/>
</dbReference>
<proteinExistence type="inferred from homology"/>
<accession>W5MNS8</accession>
<evidence type="ECO:0000256" key="4">
    <source>
        <dbReference type="ARBA" id="ARBA00023186"/>
    </source>
</evidence>
<keyword evidence="3" id="KW-0496">Mitochondrion</keyword>
<dbReference type="InterPro" id="IPR050435">
    <property type="entry name" value="MZM1/LYRM7"/>
</dbReference>
<evidence type="ECO:0000313" key="11">
    <source>
        <dbReference type="Proteomes" id="UP000018468"/>
    </source>
</evidence>
<dbReference type="InterPro" id="IPR008011">
    <property type="entry name" value="Complex1_LYR_dom"/>
</dbReference>
<evidence type="ECO:0000256" key="1">
    <source>
        <dbReference type="ARBA" id="ARBA00004305"/>
    </source>
</evidence>
<comment type="subcellular location">
    <subcellularLocation>
        <location evidence="1">Mitochondrion matrix</location>
    </subcellularLocation>
</comment>
<dbReference type="STRING" id="7918.ENSLOCP00000010037"/>
<evidence type="ECO:0000256" key="5">
    <source>
        <dbReference type="ARBA" id="ARBA00025430"/>
    </source>
</evidence>
<dbReference type="Proteomes" id="UP000018468">
    <property type="component" value="Linkage group LG2"/>
</dbReference>
<evidence type="ECO:0000256" key="3">
    <source>
        <dbReference type="ARBA" id="ARBA00023128"/>
    </source>
</evidence>
<dbReference type="Pfam" id="PF05347">
    <property type="entry name" value="Complex1_LYR"/>
    <property type="match status" value="1"/>
</dbReference>
<sequence length="160" mass="18448">MITFRCGAEVPDVLVAIVLQIIRYDHALHPELLFLFVSENGRGGDSELCGCMRKVNMDSRLKVLRLFKLLHRTRQNVFRDDSRALGAARQKINEEFKKNRNETSVEKINEMIKLGSDVEIVLRQTVIQGVHVDDNKILLRPREDHLLENVPYCDNPIKKA</sequence>
<evidence type="ECO:0000256" key="8">
    <source>
        <dbReference type="ARBA" id="ARBA00031830"/>
    </source>
</evidence>
<comment type="subunit">
    <text evidence="6">Interacts with UQCRFS1.</text>
</comment>
<dbReference type="InParanoid" id="W5MNS8"/>
<reference evidence="11" key="1">
    <citation type="submission" date="2011-12" db="EMBL/GenBank/DDBJ databases">
        <title>The Draft Genome of Lepisosteus oculatus.</title>
        <authorList>
            <consortium name="The Broad Institute Genome Assembly &amp; Analysis Group"/>
            <consortium name="Computational R&amp;D Group"/>
            <consortium name="and Sequencing Platform"/>
            <person name="Di Palma F."/>
            <person name="Alfoldi J."/>
            <person name="Johnson J."/>
            <person name="Berlin A."/>
            <person name="Gnerre S."/>
            <person name="Jaffe D."/>
            <person name="MacCallum I."/>
            <person name="Young S."/>
            <person name="Walker B.J."/>
            <person name="Lander E.S."/>
            <person name="Lindblad-Toh K."/>
        </authorList>
    </citation>
    <scope>NUCLEOTIDE SEQUENCE [LARGE SCALE GENOMIC DNA]</scope>
</reference>
<dbReference type="InterPro" id="IPR045298">
    <property type="entry name" value="Complex1_LYR_LYRM7"/>
</dbReference>
<dbReference type="OMA" id="CNDAPIT"/>
<keyword evidence="11" id="KW-1185">Reference proteome</keyword>
<dbReference type="PANTHER" id="PTHR46749">
    <property type="entry name" value="COMPLEX III ASSEMBLY FACTOR LYRM7"/>
    <property type="match status" value="1"/>
</dbReference>
<dbReference type="CDD" id="cd20267">
    <property type="entry name" value="Complex1_LYR_LYRM7"/>
    <property type="match status" value="1"/>
</dbReference>
<evidence type="ECO:0000256" key="6">
    <source>
        <dbReference type="ARBA" id="ARBA00025809"/>
    </source>
</evidence>
<dbReference type="AlphaFoldDB" id="W5MNS8"/>
<comment type="function">
    <text evidence="5">Assembly factor required for Rieske Fe-S protein UQCRFS1 incorporation into the cytochrome b-c1 (CIII) complex. Functions as a chaperone, binding to this subunit within the mitochondrial matrix and stabilizing it prior to its translocation and insertion into the late CIII dimeric intermediate within the mitochondrial inner membrane.</text>
</comment>
<organism evidence="10 11">
    <name type="scientific">Lepisosteus oculatus</name>
    <name type="common">Spotted gar</name>
    <dbReference type="NCBI Taxonomy" id="7918"/>
    <lineage>
        <taxon>Eukaryota</taxon>
        <taxon>Metazoa</taxon>
        <taxon>Chordata</taxon>
        <taxon>Craniata</taxon>
        <taxon>Vertebrata</taxon>
        <taxon>Euteleostomi</taxon>
        <taxon>Actinopterygii</taxon>
        <taxon>Neopterygii</taxon>
        <taxon>Holostei</taxon>
        <taxon>Semionotiformes</taxon>
        <taxon>Lepisosteidae</taxon>
        <taxon>Lepisosteus</taxon>
    </lineage>
</organism>
<evidence type="ECO:0000256" key="2">
    <source>
        <dbReference type="ARBA" id="ARBA00009508"/>
    </source>
</evidence>
<evidence type="ECO:0000259" key="9">
    <source>
        <dbReference type="Pfam" id="PF05347"/>
    </source>
</evidence>
<evidence type="ECO:0000256" key="7">
    <source>
        <dbReference type="ARBA" id="ARBA00026165"/>
    </source>
</evidence>
<dbReference type="PANTHER" id="PTHR46749:SF1">
    <property type="entry name" value="COMPLEX III ASSEMBLY FACTOR LYRM7"/>
    <property type="match status" value="1"/>
</dbReference>
<name>W5MNS8_LEPOC</name>
<dbReference type="Ensembl" id="ENSLOCT00000010049.1">
    <property type="protein sequence ID" value="ENSLOCP00000010037.1"/>
    <property type="gene ID" value="ENSLOCG00000008270.1"/>
</dbReference>
<feature type="domain" description="Complex 1 LYR protein" evidence="9">
    <location>
        <begin position="62"/>
        <end position="116"/>
    </location>
</feature>
<dbReference type="eggNOG" id="ENOG502S5FU">
    <property type="taxonomic scope" value="Eukaryota"/>
</dbReference>
<dbReference type="EMBL" id="AHAT01002725">
    <property type="status" value="NOT_ANNOTATED_CDS"/>
    <property type="molecule type" value="Genomic_DNA"/>
</dbReference>
<reference evidence="10" key="2">
    <citation type="submission" date="2025-08" db="UniProtKB">
        <authorList>
            <consortium name="Ensembl"/>
        </authorList>
    </citation>
    <scope>IDENTIFICATION</scope>
</reference>
<comment type="similarity">
    <text evidence="2">Belongs to the complex I LYR family.</text>
</comment>
<evidence type="ECO:0000313" key="10">
    <source>
        <dbReference type="Ensembl" id="ENSLOCP00000010037.1"/>
    </source>
</evidence>
<dbReference type="HOGENOM" id="CLU_1651591_0_0_1"/>
<dbReference type="GeneTree" id="ENSGT00390000017923"/>